<evidence type="ECO:0000313" key="2">
    <source>
        <dbReference type="Proteomes" id="UP001321766"/>
    </source>
</evidence>
<accession>A0ABM8B8A7</accession>
<dbReference type="Proteomes" id="UP001321766">
    <property type="component" value="Chromosome"/>
</dbReference>
<evidence type="ECO:0000313" key="1">
    <source>
        <dbReference type="EMBL" id="BDR53052.1"/>
    </source>
</evidence>
<organism evidence="1 2">
    <name type="scientific">Bombiscardovia nodaiensis</name>
    <dbReference type="NCBI Taxonomy" id="2932181"/>
    <lineage>
        <taxon>Bacteria</taxon>
        <taxon>Bacillati</taxon>
        <taxon>Actinomycetota</taxon>
        <taxon>Actinomycetes</taxon>
        <taxon>Bifidobacteriales</taxon>
        <taxon>Bifidobacteriaceae</taxon>
        <taxon>Bombiscardovia</taxon>
    </lineage>
</organism>
<proteinExistence type="predicted"/>
<sequence length="69" mass="7726">MSASAMVLLALCAVAYSVYAYRHKSKRQLAGDYSNIDPKALKAWRQLHPGLSFTQALDAYAQERAEHQN</sequence>
<name>A0ABM8B8A7_9BIFI</name>
<dbReference type="EMBL" id="AP026798">
    <property type="protein sequence ID" value="BDR53052.1"/>
    <property type="molecule type" value="Genomic_DNA"/>
</dbReference>
<reference evidence="1 2" key="1">
    <citation type="journal article" date="2023" name="Microbiol. Spectr.">
        <title>Symbiosis of Carpenter Bees with Uncharacterized Lactic Acid Bacteria Showing NAD Auxotrophy.</title>
        <authorList>
            <person name="Kawasaki S."/>
            <person name="Ozawa K."/>
            <person name="Mori T."/>
            <person name="Yamamoto A."/>
            <person name="Ito M."/>
            <person name="Ohkuma M."/>
            <person name="Sakamoto M."/>
            <person name="Matsutani M."/>
        </authorList>
    </citation>
    <scope>NUCLEOTIDE SEQUENCE [LARGE SCALE GENOMIC DNA]</scope>
    <source>
        <strain evidence="1 2">Kim37-2</strain>
    </source>
</reference>
<keyword evidence="2" id="KW-1185">Reference proteome</keyword>
<gene>
    <name evidence="1" type="ORF">KIM372_09590</name>
</gene>
<protein>
    <submittedName>
        <fullName evidence="1">Uncharacterized protein</fullName>
    </submittedName>
</protein>